<dbReference type="Proteomes" id="UP000664940">
    <property type="component" value="Unassembled WGS sequence"/>
</dbReference>
<comment type="caution">
    <text evidence="1">The sequence shown here is derived from an EMBL/GenBank/DDBJ whole genome shotgun (WGS) entry which is preliminary data.</text>
</comment>
<name>A0A834E383_9CHIR</name>
<sequence>MVSRPPQPLAAKEGSYPPPKLLILFLPSDPLNLSRILRTFAQGAPLFSPISLFVFYPPRLLSAAYPYLTHPLFPLGSALGSPSLLPSLSALSDRCWQLLFAWVSGPSSVPMSRIYFDFLCLVLLGNGEHPCCFFSRLLLFQSQVFPQGLPGLHSSLCTVAFSLLL</sequence>
<evidence type="ECO:0000313" key="1">
    <source>
        <dbReference type="EMBL" id="KAF6099817.1"/>
    </source>
</evidence>
<reference evidence="1 2" key="1">
    <citation type="journal article" date="2020" name="Nature">
        <title>Six reference-quality genomes reveal evolution of bat adaptations.</title>
        <authorList>
            <person name="Jebb D."/>
            <person name="Huang Z."/>
            <person name="Pippel M."/>
            <person name="Hughes G.M."/>
            <person name="Lavrichenko K."/>
            <person name="Devanna P."/>
            <person name="Winkler S."/>
            <person name="Jermiin L.S."/>
            <person name="Skirmuntt E.C."/>
            <person name="Katzourakis A."/>
            <person name="Burkitt-Gray L."/>
            <person name="Ray D.A."/>
            <person name="Sullivan K.A.M."/>
            <person name="Roscito J.G."/>
            <person name="Kirilenko B.M."/>
            <person name="Davalos L.M."/>
            <person name="Corthals A.P."/>
            <person name="Power M.L."/>
            <person name="Jones G."/>
            <person name="Ransome R.D."/>
            <person name="Dechmann D.K.N."/>
            <person name="Locatelli A.G."/>
            <person name="Puechmaille S.J."/>
            <person name="Fedrigo O."/>
            <person name="Jarvis E.D."/>
            <person name="Hiller M."/>
            <person name="Vernes S.C."/>
            <person name="Myers E.W."/>
            <person name="Teeling E.C."/>
        </authorList>
    </citation>
    <scope>NUCLEOTIDE SEQUENCE [LARGE SCALE GENOMIC DNA]</scope>
    <source>
        <strain evidence="1">Bat1K_MPI-CBG_1</strain>
    </source>
</reference>
<evidence type="ECO:0000313" key="2">
    <source>
        <dbReference type="Proteomes" id="UP000664940"/>
    </source>
</evidence>
<dbReference type="AlphaFoldDB" id="A0A834E383"/>
<dbReference type="EMBL" id="JABVXQ010000007">
    <property type="protein sequence ID" value="KAF6099817.1"/>
    <property type="molecule type" value="Genomic_DNA"/>
</dbReference>
<organism evidence="1 2">
    <name type="scientific">Phyllostomus discolor</name>
    <name type="common">pale spear-nosed bat</name>
    <dbReference type="NCBI Taxonomy" id="89673"/>
    <lineage>
        <taxon>Eukaryota</taxon>
        <taxon>Metazoa</taxon>
        <taxon>Chordata</taxon>
        <taxon>Craniata</taxon>
        <taxon>Vertebrata</taxon>
        <taxon>Euteleostomi</taxon>
        <taxon>Mammalia</taxon>
        <taxon>Eutheria</taxon>
        <taxon>Laurasiatheria</taxon>
        <taxon>Chiroptera</taxon>
        <taxon>Yangochiroptera</taxon>
        <taxon>Phyllostomidae</taxon>
        <taxon>Phyllostominae</taxon>
        <taxon>Phyllostomus</taxon>
    </lineage>
</organism>
<proteinExistence type="predicted"/>
<protein>
    <submittedName>
        <fullName evidence="1">Uncharacterized protein</fullName>
    </submittedName>
</protein>
<gene>
    <name evidence="1" type="ORF">HJG60_011548</name>
</gene>
<accession>A0A834E383</accession>